<dbReference type="PANTHER" id="PTHR30442:SF0">
    <property type="entry name" value="FE(3+) DICITRATE TRANSPORT PROTEIN FECA"/>
    <property type="match status" value="1"/>
</dbReference>
<keyword evidence="13" id="KW-0675">Receptor</keyword>
<dbReference type="Pfam" id="PF07715">
    <property type="entry name" value="Plug"/>
    <property type="match status" value="1"/>
</dbReference>
<dbReference type="Proteomes" id="UP001501410">
    <property type="component" value="Unassembled WGS sequence"/>
</dbReference>
<evidence type="ECO:0000256" key="8">
    <source>
        <dbReference type="PROSITE-ProRule" id="PRU01360"/>
    </source>
</evidence>
<protein>
    <submittedName>
        <fullName evidence="13">TonB-dependent receptor</fullName>
    </submittedName>
</protein>
<gene>
    <name evidence="13" type="ORF">GCM10023092_10050</name>
</gene>
<dbReference type="InterPro" id="IPR036942">
    <property type="entry name" value="Beta-barrel_TonB_sf"/>
</dbReference>
<dbReference type="InterPro" id="IPR039426">
    <property type="entry name" value="TonB-dep_rcpt-like"/>
</dbReference>
<feature type="chain" id="PRO_5047203609" evidence="10">
    <location>
        <begin position="28"/>
        <end position="808"/>
    </location>
</feature>
<dbReference type="EMBL" id="BAABEZ010000013">
    <property type="protein sequence ID" value="GAA4451892.1"/>
    <property type="molecule type" value="Genomic_DNA"/>
</dbReference>
<comment type="similarity">
    <text evidence="8 9">Belongs to the TonB-dependent receptor family.</text>
</comment>
<accession>A0ABP8MKJ1</accession>
<dbReference type="InterPro" id="IPR000531">
    <property type="entry name" value="Beta-barrel_TonB"/>
</dbReference>
<evidence type="ECO:0000256" key="5">
    <source>
        <dbReference type="ARBA" id="ARBA00023077"/>
    </source>
</evidence>
<evidence type="ECO:0000256" key="10">
    <source>
        <dbReference type="SAM" id="SignalP"/>
    </source>
</evidence>
<proteinExistence type="inferred from homology"/>
<evidence type="ECO:0000256" key="9">
    <source>
        <dbReference type="RuleBase" id="RU003357"/>
    </source>
</evidence>
<feature type="signal peptide" evidence="10">
    <location>
        <begin position="1"/>
        <end position="27"/>
    </location>
</feature>
<evidence type="ECO:0000256" key="1">
    <source>
        <dbReference type="ARBA" id="ARBA00004571"/>
    </source>
</evidence>
<evidence type="ECO:0000259" key="11">
    <source>
        <dbReference type="Pfam" id="PF00593"/>
    </source>
</evidence>
<keyword evidence="2 8" id="KW-0813">Transport</keyword>
<evidence type="ECO:0000313" key="13">
    <source>
        <dbReference type="EMBL" id="GAA4451892.1"/>
    </source>
</evidence>
<evidence type="ECO:0000256" key="2">
    <source>
        <dbReference type="ARBA" id="ARBA00022448"/>
    </source>
</evidence>
<evidence type="ECO:0000256" key="3">
    <source>
        <dbReference type="ARBA" id="ARBA00022452"/>
    </source>
</evidence>
<keyword evidence="3 8" id="KW-1134">Transmembrane beta strand</keyword>
<feature type="domain" description="TonB-dependent receptor-like beta-barrel" evidence="11">
    <location>
        <begin position="342"/>
        <end position="774"/>
    </location>
</feature>
<keyword evidence="7 8" id="KW-0998">Cell outer membrane</keyword>
<dbReference type="SUPFAM" id="SSF49464">
    <property type="entry name" value="Carboxypeptidase regulatory domain-like"/>
    <property type="match status" value="1"/>
</dbReference>
<comment type="caution">
    <text evidence="13">The sequence shown here is derived from an EMBL/GenBank/DDBJ whole genome shotgun (WGS) entry which is preliminary data.</text>
</comment>
<keyword evidence="5 9" id="KW-0798">TonB box</keyword>
<keyword evidence="4 8" id="KW-0812">Transmembrane</keyword>
<sequence>MIKDAPPLMKFFTLLILCFCTAIQLHAQKSFSLSGTVRFGDDPVAEALIYLYPDSSKQVTSDNGFFHFGSLPAGNYQLKIITADYGELFRKVSVENKNVKLDIDLEEGKSIRLKGIEVRSGNELVSGKLNDVSGTSIYAGKKTQVIHLKNLNANLATNNTRQIYARVPGLNIWEYDRGGLQLGIGGRGLSPNRSSNFNIRQNGYDISADALGYPESYYTPSSEAVDRIEIIRGAASLQYGPQFGGLTNFVMREGPKEKKFEFTTRQTAGSFGFFNSFNSIGGTIAKKKLNYYAFYQYKKGDDWRPNSHYDQHNAYIHLAYELTPKLKITGEYTFMHYLAQQPGGLTDAQFEQDASQSVRKRNWFTVDWNLISVSADYTINQHTRINLRNYTLQGGRDALGILSYINRPDPGGNRDLLSDRYHNFGSELRFIHQYRLFGKEYSTILLGTRAYSGLTIRKQGDGDAGSGPAFSFTGTEPSESDYRFPGLNLAGFAENIFQINKHWNITPGIRIEHINTKAEGYYYKTNIFVASQKITESKENPRSFALLGIGSSWKFDNGTEIYGNISQNYRSINFNDIRVVNANARVDPNLKDETGYNADLGYRGTYWGWLYVDASVFYLKYNDRIGSIFTRDTNFMTYRLRTNVSDSRNRGLELLAEGNILKALTHGKSKYKLNVYVNYSLISARYINTKNTAIANKLVENVPPSLLRTGISFGSPRFNITWQYSYQAKQYSDATNTEITPTAVDGAIPAFSVMDLSLSYNWRHFTIFTGVNNLLNAKYFTRRADGYPGPGIIPADRRNIYCTLQFKL</sequence>
<dbReference type="PROSITE" id="PS52016">
    <property type="entry name" value="TONB_DEPENDENT_REC_3"/>
    <property type="match status" value="1"/>
</dbReference>
<reference evidence="14" key="1">
    <citation type="journal article" date="2019" name="Int. J. Syst. Evol. Microbiol.">
        <title>The Global Catalogue of Microorganisms (GCM) 10K type strain sequencing project: providing services to taxonomists for standard genome sequencing and annotation.</title>
        <authorList>
            <consortium name="The Broad Institute Genomics Platform"/>
            <consortium name="The Broad Institute Genome Sequencing Center for Infectious Disease"/>
            <person name="Wu L."/>
            <person name="Ma J."/>
        </authorList>
    </citation>
    <scope>NUCLEOTIDE SEQUENCE [LARGE SCALE GENOMIC DNA]</scope>
    <source>
        <strain evidence="14">JCM 31921</strain>
    </source>
</reference>
<organism evidence="13 14">
    <name type="scientific">Rurimicrobium arvi</name>
    <dbReference type="NCBI Taxonomy" id="2049916"/>
    <lineage>
        <taxon>Bacteria</taxon>
        <taxon>Pseudomonadati</taxon>
        <taxon>Bacteroidota</taxon>
        <taxon>Chitinophagia</taxon>
        <taxon>Chitinophagales</taxon>
        <taxon>Chitinophagaceae</taxon>
        <taxon>Rurimicrobium</taxon>
    </lineage>
</organism>
<evidence type="ECO:0000259" key="12">
    <source>
        <dbReference type="Pfam" id="PF07715"/>
    </source>
</evidence>
<comment type="subcellular location">
    <subcellularLocation>
        <location evidence="1 8">Cell outer membrane</location>
        <topology evidence="1 8">Multi-pass membrane protein</topology>
    </subcellularLocation>
</comment>
<dbReference type="InterPro" id="IPR008969">
    <property type="entry name" value="CarboxyPept-like_regulatory"/>
</dbReference>
<keyword evidence="6 8" id="KW-0472">Membrane</keyword>
<name>A0ABP8MKJ1_9BACT</name>
<keyword evidence="14" id="KW-1185">Reference proteome</keyword>
<evidence type="ECO:0000313" key="14">
    <source>
        <dbReference type="Proteomes" id="UP001501410"/>
    </source>
</evidence>
<dbReference type="InterPro" id="IPR012910">
    <property type="entry name" value="Plug_dom"/>
</dbReference>
<dbReference type="Gene3D" id="2.170.130.10">
    <property type="entry name" value="TonB-dependent receptor, plug domain"/>
    <property type="match status" value="1"/>
</dbReference>
<evidence type="ECO:0000256" key="7">
    <source>
        <dbReference type="ARBA" id="ARBA00023237"/>
    </source>
</evidence>
<evidence type="ECO:0000256" key="4">
    <source>
        <dbReference type="ARBA" id="ARBA00022692"/>
    </source>
</evidence>
<feature type="domain" description="TonB-dependent receptor plug" evidence="12">
    <location>
        <begin position="142"/>
        <end position="242"/>
    </location>
</feature>
<dbReference type="PANTHER" id="PTHR30442">
    <property type="entry name" value="IRON III DICITRATE TRANSPORT PROTEIN FECA"/>
    <property type="match status" value="1"/>
</dbReference>
<dbReference type="Pfam" id="PF00593">
    <property type="entry name" value="TonB_dep_Rec_b-barrel"/>
    <property type="match status" value="1"/>
</dbReference>
<dbReference type="SUPFAM" id="SSF56935">
    <property type="entry name" value="Porins"/>
    <property type="match status" value="1"/>
</dbReference>
<dbReference type="Gene3D" id="2.60.40.1120">
    <property type="entry name" value="Carboxypeptidase-like, regulatory domain"/>
    <property type="match status" value="1"/>
</dbReference>
<evidence type="ECO:0000256" key="6">
    <source>
        <dbReference type="ARBA" id="ARBA00023136"/>
    </source>
</evidence>
<dbReference type="Gene3D" id="2.40.170.20">
    <property type="entry name" value="TonB-dependent receptor, beta-barrel domain"/>
    <property type="match status" value="1"/>
</dbReference>
<keyword evidence="10" id="KW-0732">Signal</keyword>
<dbReference type="InterPro" id="IPR037066">
    <property type="entry name" value="Plug_dom_sf"/>
</dbReference>